<keyword evidence="4" id="KW-0687">Ribonucleoprotein</keyword>
<dbReference type="OrthoDB" id="2190947at2759"/>
<dbReference type="FunFam" id="3.30.56.30:FF:000003">
    <property type="entry name" value="Signal recognition particle SEC65 subunit"/>
    <property type="match status" value="1"/>
</dbReference>
<dbReference type="Gene3D" id="3.30.56.30">
    <property type="entry name" value="Signal recognition particle, SRP19-like subunit"/>
    <property type="match status" value="1"/>
</dbReference>
<dbReference type="GO" id="GO:0008312">
    <property type="term" value="F:7S RNA binding"/>
    <property type="evidence" value="ECO:0007669"/>
    <property type="project" value="InterPro"/>
</dbReference>
<keyword evidence="7" id="KW-1185">Reference proteome</keyword>
<evidence type="ECO:0000256" key="2">
    <source>
        <dbReference type="ARBA" id="ARBA00022490"/>
    </source>
</evidence>
<dbReference type="GO" id="GO:0005786">
    <property type="term" value="C:signal recognition particle, endoplasmic reticulum targeting"/>
    <property type="evidence" value="ECO:0007669"/>
    <property type="project" value="UniProtKB-KW"/>
</dbReference>
<dbReference type="EMBL" id="NAJO01000018">
    <property type="protein sequence ID" value="OQO05795.1"/>
    <property type="molecule type" value="Genomic_DNA"/>
</dbReference>
<reference evidence="7" key="1">
    <citation type="submission" date="2017-03" db="EMBL/GenBank/DDBJ databases">
        <title>Genomes of endolithic fungi from Antarctica.</title>
        <authorList>
            <person name="Coleine C."/>
            <person name="Masonjones S."/>
            <person name="Stajich J.E."/>
        </authorList>
    </citation>
    <scope>NUCLEOTIDE SEQUENCE [LARGE SCALE GENOMIC DNA]</scope>
    <source>
        <strain evidence="7">CCFEE 5527</strain>
    </source>
</reference>
<dbReference type="InterPro" id="IPR002778">
    <property type="entry name" value="Signal_recog_particle_SRP19"/>
</dbReference>
<protein>
    <recommendedName>
        <fullName evidence="8">Signal recognition particle SEC65 subunit</fullName>
    </recommendedName>
</protein>
<dbReference type="SUPFAM" id="SSF69695">
    <property type="entry name" value="SRP19"/>
    <property type="match status" value="1"/>
</dbReference>
<evidence type="ECO:0000256" key="5">
    <source>
        <dbReference type="SAM" id="MobiDB-lite"/>
    </source>
</evidence>
<dbReference type="Proteomes" id="UP000192596">
    <property type="component" value="Unassembled WGS sequence"/>
</dbReference>
<evidence type="ECO:0008006" key="8">
    <source>
        <dbReference type="Google" id="ProtNLM"/>
    </source>
</evidence>
<feature type="compositionally biased region" description="Polar residues" evidence="5">
    <location>
        <begin position="30"/>
        <end position="44"/>
    </location>
</feature>
<feature type="compositionally biased region" description="Polar residues" evidence="5">
    <location>
        <begin position="53"/>
        <end position="64"/>
    </location>
</feature>
<dbReference type="GO" id="GO:0006617">
    <property type="term" value="P:SRP-dependent cotranslational protein targeting to membrane, signal sequence recognition"/>
    <property type="evidence" value="ECO:0007669"/>
    <property type="project" value="TreeGrafter"/>
</dbReference>
<dbReference type="FunCoup" id="A0A1V8T300">
    <property type="interactions" value="118"/>
</dbReference>
<comment type="subcellular location">
    <subcellularLocation>
        <location evidence="1">Cytoplasm</location>
    </subcellularLocation>
</comment>
<dbReference type="STRING" id="1507870.A0A1V8T300"/>
<feature type="region of interest" description="Disordered" evidence="5">
    <location>
        <begin position="25"/>
        <end position="79"/>
    </location>
</feature>
<accession>A0A1V8T300</accession>
<sequence>MANPRIEEVDDVSDPEEVDLEEAFDFARPGQNTLAPASDPSQSRLDPDVMQQMLANQSGANPQMNEKERLQRERQATESAKQYQCLYPVYFDASRSREEGRRVKMEDAVDCPLAREIVEALQYIGDSQNIPFRVVFEPHKSHPKDWANPGRIRVLVKKDGKAVDTKVKNKHHLYKLVADYLKAHPTNENSPMKMQMRGLPPQKEKIPPPAVPRGFKISSILPLHSPALSGGGVSDNMMQDMMKELQNAGGGQGMPSLPAGLSNMMGGGGAGGGAGGGGAVQKKDKKKR</sequence>
<feature type="region of interest" description="Disordered" evidence="5">
    <location>
        <begin position="264"/>
        <end position="288"/>
    </location>
</feature>
<dbReference type="Pfam" id="PF01922">
    <property type="entry name" value="SRP19"/>
    <property type="match status" value="1"/>
</dbReference>
<dbReference type="PANTHER" id="PTHR17453:SF0">
    <property type="entry name" value="SIGNAL RECOGNITION PARTICLE 19 KDA PROTEIN"/>
    <property type="match status" value="1"/>
</dbReference>
<dbReference type="InParanoid" id="A0A1V8T300"/>
<feature type="compositionally biased region" description="Basic and acidic residues" evidence="5">
    <location>
        <begin position="65"/>
        <end position="76"/>
    </location>
</feature>
<evidence type="ECO:0000313" key="6">
    <source>
        <dbReference type="EMBL" id="OQO05795.1"/>
    </source>
</evidence>
<name>A0A1V8T300_9PEZI</name>
<keyword evidence="2" id="KW-0963">Cytoplasm</keyword>
<dbReference type="PANTHER" id="PTHR17453">
    <property type="entry name" value="SIGNAL RECOGNITION PARTICLE 19 KD PROTEIN"/>
    <property type="match status" value="1"/>
</dbReference>
<evidence type="ECO:0000256" key="3">
    <source>
        <dbReference type="ARBA" id="ARBA00023135"/>
    </source>
</evidence>
<evidence type="ECO:0000313" key="7">
    <source>
        <dbReference type="Proteomes" id="UP000192596"/>
    </source>
</evidence>
<proteinExistence type="predicted"/>
<comment type="caution">
    <text evidence="6">The sequence shown here is derived from an EMBL/GenBank/DDBJ whole genome shotgun (WGS) entry which is preliminary data.</text>
</comment>
<organism evidence="6 7">
    <name type="scientific">Cryoendolithus antarcticus</name>
    <dbReference type="NCBI Taxonomy" id="1507870"/>
    <lineage>
        <taxon>Eukaryota</taxon>
        <taxon>Fungi</taxon>
        <taxon>Dikarya</taxon>
        <taxon>Ascomycota</taxon>
        <taxon>Pezizomycotina</taxon>
        <taxon>Dothideomycetes</taxon>
        <taxon>Dothideomycetidae</taxon>
        <taxon>Cladosporiales</taxon>
        <taxon>Cladosporiaceae</taxon>
        <taxon>Cryoendolithus</taxon>
    </lineage>
</organism>
<dbReference type="AlphaFoldDB" id="A0A1V8T300"/>
<feature type="compositionally biased region" description="Gly residues" evidence="5">
    <location>
        <begin position="265"/>
        <end position="279"/>
    </location>
</feature>
<gene>
    <name evidence="6" type="ORF">B0A48_09890</name>
</gene>
<keyword evidence="3" id="KW-0733">Signal recognition particle</keyword>
<dbReference type="InterPro" id="IPR036521">
    <property type="entry name" value="SRP19-like_sf"/>
</dbReference>
<evidence type="ECO:0000256" key="4">
    <source>
        <dbReference type="ARBA" id="ARBA00023274"/>
    </source>
</evidence>
<evidence type="ECO:0000256" key="1">
    <source>
        <dbReference type="ARBA" id="ARBA00004496"/>
    </source>
</evidence>